<evidence type="ECO:0000256" key="5">
    <source>
        <dbReference type="ARBA" id="ARBA00022723"/>
    </source>
</evidence>
<dbReference type="AlphaFoldDB" id="A0AA37V045"/>
<evidence type="ECO:0000256" key="10">
    <source>
        <dbReference type="ARBA" id="ARBA00048523"/>
    </source>
</evidence>
<evidence type="ECO:0000256" key="3">
    <source>
        <dbReference type="ARBA" id="ARBA00012640"/>
    </source>
</evidence>
<sequence>MTRFRSVFLDVDSTLCGVEGIDFLAQRRGPDVAARVAEATDRAMRGEIALDAVYGERIALVRPGREDLIALARAYADALAPDAVEAIAFLRRVGVHVALVSGGIRQAILPVARELGFALDDVHAVDVVLDGGGSYWSYDAGSPLTRQDGKRDVVAAALAGGVARPALAVGDGSTDVAMRDACDALAAFTGFARRDVVVRAADHEVASFEDLVALIMDEETTA</sequence>
<name>A0AA37V045_9BACT</name>
<keyword evidence="12" id="KW-1185">Reference proteome</keyword>
<evidence type="ECO:0000313" key="11">
    <source>
        <dbReference type="EMBL" id="GLC23695.1"/>
    </source>
</evidence>
<comment type="cofactor">
    <cofactor evidence="1">
        <name>Mg(2+)</name>
        <dbReference type="ChEBI" id="CHEBI:18420"/>
    </cofactor>
</comment>
<evidence type="ECO:0000256" key="4">
    <source>
        <dbReference type="ARBA" id="ARBA00022605"/>
    </source>
</evidence>
<dbReference type="Pfam" id="PF12710">
    <property type="entry name" value="HAD"/>
    <property type="match status" value="1"/>
</dbReference>
<evidence type="ECO:0000313" key="12">
    <source>
        <dbReference type="Proteomes" id="UP001161325"/>
    </source>
</evidence>
<dbReference type="GO" id="GO:0005737">
    <property type="term" value="C:cytoplasm"/>
    <property type="evidence" value="ECO:0007669"/>
    <property type="project" value="TreeGrafter"/>
</dbReference>
<dbReference type="NCBIfam" id="TIGR01488">
    <property type="entry name" value="HAD-SF-IB"/>
    <property type="match status" value="1"/>
</dbReference>
<dbReference type="SUPFAM" id="SSF56784">
    <property type="entry name" value="HAD-like"/>
    <property type="match status" value="1"/>
</dbReference>
<keyword evidence="7" id="KW-0460">Magnesium</keyword>
<proteinExistence type="predicted"/>
<dbReference type="Gene3D" id="1.10.150.210">
    <property type="entry name" value="Phosphoserine phosphatase, domain 2"/>
    <property type="match status" value="1"/>
</dbReference>
<keyword evidence="6" id="KW-0378">Hydrolase</keyword>
<dbReference type="RefSeq" id="WP_284348138.1">
    <property type="nucleotide sequence ID" value="NZ_BRXS01000001.1"/>
</dbReference>
<dbReference type="Gene3D" id="3.40.50.1000">
    <property type="entry name" value="HAD superfamily/HAD-like"/>
    <property type="match status" value="1"/>
</dbReference>
<dbReference type="EC" id="3.1.3.3" evidence="3"/>
<dbReference type="InterPro" id="IPR036412">
    <property type="entry name" value="HAD-like_sf"/>
</dbReference>
<dbReference type="Proteomes" id="UP001161325">
    <property type="component" value="Unassembled WGS sequence"/>
</dbReference>
<evidence type="ECO:0000256" key="8">
    <source>
        <dbReference type="ARBA" id="ARBA00023299"/>
    </source>
</evidence>
<dbReference type="InterPro" id="IPR050582">
    <property type="entry name" value="HAD-like_SerB"/>
</dbReference>
<comment type="pathway">
    <text evidence="2">Amino-acid biosynthesis; L-serine biosynthesis; L-serine from 3-phospho-D-glycerate: step 3/3.</text>
</comment>
<evidence type="ECO:0000256" key="2">
    <source>
        <dbReference type="ARBA" id="ARBA00005135"/>
    </source>
</evidence>
<accession>A0AA37V045</accession>
<reference evidence="11" key="1">
    <citation type="submission" date="2022-08" db="EMBL/GenBank/DDBJ databases">
        <title>Draft genome sequencing of Roseisolibacter agri AW1220.</title>
        <authorList>
            <person name="Tobiishi Y."/>
            <person name="Tonouchi A."/>
        </authorList>
    </citation>
    <scope>NUCLEOTIDE SEQUENCE</scope>
    <source>
        <strain evidence="11">AW1220</strain>
    </source>
</reference>
<dbReference type="GO" id="GO:0000287">
    <property type="term" value="F:magnesium ion binding"/>
    <property type="evidence" value="ECO:0007669"/>
    <property type="project" value="TreeGrafter"/>
</dbReference>
<comment type="catalytic activity">
    <reaction evidence="9">
        <text>O-phospho-L-serine + H2O = L-serine + phosphate</text>
        <dbReference type="Rhea" id="RHEA:21208"/>
        <dbReference type="ChEBI" id="CHEBI:15377"/>
        <dbReference type="ChEBI" id="CHEBI:33384"/>
        <dbReference type="ChEBI" id="CHEBI:43474"/>
        <dbReference type="ChEBI" id="CHEBI:57524"/>
        <dbReference type="EC" id="3.1.3.3"/>
    </reaction>
</comment>
<evidence type="ECO:0000256" key="7">
    <source>
        <dbReference type="ARBA" id="ARBA00022842"/>
    </source>
</evidence>
<organism evidence="11 12">
    <name type="scientific">Roseisolibacter agri</name>
    <dbReference type="NCBI Taxonomy" id="2014610"/>
    <lineage>
        <taxon>Bacteria</taxon>
        <taxon>Pseudomonadati</taxon>
        <taxon>Gemmatimonadota</taxon>
        <taxon>Gemmatimonadia</taxon>
        <taxon>Gemmatimonadales</taxon>
        <taxon>Gemmatimonadaceae</taxon>
        <taxon>Roseisolibacter</taxon>
    </lineage>
</organism>
<protein>
    <recommendedName>
        <fullName evidence="3">phosphoserine phosphatase</fullName>
        <ecNumber evidence="3">3.1.3.3</ecNumber>
    </recommendedName>
</protein>
<comment type="caution">
    <text evidence="11">The sequence shown here is derived from an EMBL/GenBank/DDBJ whole genome shotgun (WGS) entry which is preliminary data.</text>
</comment>
<evidence type="ECO:0000256" key="9">
    <source>
        <dbReference type="ARBA" id="ARBA00048138"/>
    </source>
</evidence>
<dbReference type="InterPro" id="IPR023214">
    <property type="entry name" value="HAD_sf"/>
</dbReference>
<keyword evidence="4" id="KW-0028">Amino-acid biosynthesis</keyword>
<evidence type="ECO:0000256" key="1">
    <source>
        <dbReference type="ARBA" id="ARBA00001946"/>
    </source>
</evidence>
<dbReference type="GO" id="GO:0006564">
    <property type="term" value="P:L-serine biosynthetic process"/>
    <property type="evidence" value="ECO:0007669"/>
    <property type="project" value="UniProtKB-KW"/>
</dbReference>
<dbReference type="PANTHER" id="PTHR43344">
    <property type="entry name" value="PHOSPHOSERINE PHOSPHATASE"/>
    <property type="match status" value="1"/>
</dbReference>
<dbReference type="PANTHER" id="PTHR43344:SF2">
    <property type="entry name" value="PHOSPHOSERINE PHOSPHATASE"/>
    <property type="match status" value="1"/>
</dbReference>
<dbReference type="GO" id="GO:0036424">
    <property type="term" value="F:L-phosphoserine phosphatase activity"/>
    <property type="evidence" value="ECO:0007669"/>
    <property type="project" value="TreeGrafter"/>
</dbReference>
<comment type="catalytic activity">
    <reaction evidence="10">
        <text>O-phospho-D-serine + H2O = D-serine + phosphate</text>
        <dbReference type="Rhea" id="RHEA:24873"/>
        <dbReference type="ChEBI" id="CHEBI:15377"/>
        <dbReference type="ChEBI" id="CHEBI:35247"/>
        <dbReference type="ChEBI" id="CHEBI:43474"/>
        <dbReference type="ChEBI" id="CHEBI:58680"/>
        <dbReference type="EC" id="3.1.3.3"/>
    </reaction>
</comment>
<keyword evidence="8" id="KW-0718">Serine biosynthesis</keyword>
<keyword evidence="5" id="KW-0479">Metal-binding</keyword>
<dbReference type="EMBL" id="BRXS01000001">
    <property type="protein sequence ID" value="GLC23695.1"/>
    <property type="molecule type" value="Genomic_DNA"/>
</dbReference>
<gene>
    <name evidence="11" type="ORF">rosag_02080</name>
</gene>
<evidence type="ECO:0000256" key="6">
    <source>
        <dbReference type="ARBA" id="ARBA00022801"/>
    </source>
</evidence>